<evidence type="ECO:0000313" key="2">
    <source>
        <dbReference type="EMBL" id="KAA6375161.1"/>
    </source>
</evidence>
<name>A0A5J4UZ70_9EUKA</name>
<dbReference type="AlphaFoldDB" id="A0A5J4UZ70"/>
<protein>
    <submittedName>
        <fullName evidence="2">Uncharacterized protein</fullName>
    </submittedName>
</protein>
<dbReference type="EMBL" id="SNRW01011434">
    <property type="protein sequence ID" value="KAA6375161.1"/>
    <property type="molecule type" value="Genomic_DNA"/>
</dbReference>
<dbReference type="Proteomes" id="UP000324800">
    <property type="component" value="Unassembled WGS sequence"/>
</dbReference>
<reference evidence="2 3" key="1">
    <citation type="submission" date="2019-03" db="EMBL/GenBank/DDBJ databases">
        <title>Single cell metagenomics reveals metabolic interactions within the superorganism composed of flagellate Streblomastix strix and complex community of Bacteroidetes bacteria on its surface.</title>
        <authorList>
            <person name="Treitli S.C."/>
            <person name="Kolisko M."/>
            <person name="Husnik F."/>
            <person name="Keeling P."/>
            <person name="Hampl V."/>
        </authorList>
    </citation>
    <scope>NUCLEOTIDE SEQUENCE [LARGE SCALE GENOMIC DNA]</scope>
    <source>
        <strain evidence="2">ST1C</strain>
    </source>
</reference>
<gene>
    <name evidence="2" type="ORF">EZS28_029312</name>
</gene>
<evidence type="ECO:0000256" key="1">
    <source>
        <dbReference type="SAM" id="MobiDB-lite"/>
    </source>
</evidence>
<proteinExistence type="predicted"/>
<accession>A0A5J4UZ70</accession>
<sequence>MTEAKRDIIKASKSQIEDVILKHLDEFKQGVPCTSALQFKPENIKQQFFEIGIKTYCDRKKIQKLSIRQWCYELKQEYYAQFDLLKDEMDQDDDIQYLMDEESQPLDANDSINDSINEQINV</sequence>
<organism evidence="2 3">
    <name type="scientific">Streblomastix strix</name>
    <dbReference type="NCBI Taxonomy" id="222440"/>
    <lineage>
        <taxon>Eukaryota</taxon>
        <taxon>Metamonada</taxon>
        <taxon>Preaxostyla</taxon>
        <taxon>Oxymonadida</taxon>
        <taxon>Streblomastigidae</taxon>
        <taxon>Streblomastix</taxon>
    </lineage>
</organism>
<feature type="region of interest" description="Disordered" evidence="1">
    <location>
        <begin position="102"/>
        <end position="122"/>
    </location>
</feature>
<comment type="caution">
    <text evidence="2">The sequence shown here is derived from an EMBL/GenBank/DDBJ whole genome shotgun (WGS) entry which is preliminary data.</text>
</comment>
<evidence type="ECO:0000313" key="3">
    <source>
        <dbReference type="Proteomes" id="UP000324800"/>
    </source>
</evidence>
<feature type="compositionally biased region" description="Polar residues" evidence="1">
    <location>
        <begin position="110"/>
        <end position="122"/>
    </location>
</feature>